<feature type="domain" description="Aminotransferase class I/classII large" evidence="11">
    <location>
        <begin position="479"/>
        <end position="855"/>
    </location>
</feature>
<dbReference type="GO" id="GO:0030170">
    <property type="term" value="F:pyridoxal phosphate binding"/>
    <property type="evidence" value="ECO:0007669"/>
    <property type="project" value="InterPro"/>
</dbReference>
<evidence type="ECO:0000256" key="5">
    <source>
        <dbReference type="ARBA" id="ARBA00022679"/>
    </source>
</evidence>
<keyword evidence="6" id="KW-0663">Pyridoxal phosphate</keyword>
<comment type="similarity">
    <text evidence="2">Belongs to the class-I pyridoxal-phosphate-dependent aminotransferase family.</text>
</comment>
<evidence type="ECO:0000256" key="9">
    <source>
        <dbReference type="ARBA" id="ARBA00024016"/>
    </source>
</evidence>
<dbReference type="FunFam" id="3.40.640.10:FF:000024">
    <property type="entry name" value="Kynurenine--oxoglutarate transaminase 3"/>
    <property type="match status" value="2"/>
</dbReference>
<evidence type="ECO:0000256" key="1">
    <source>
        <dbReference type="ARBA" id="ARBA00001933"/>
    </source>
</evidence>
<comment type="caution">
    <text evidence="12">The sequence shown here is derived from an EMBL/GenBank/DDBJ whole genome shotgun (WGS) entry which is preliminary data.</text>
</comment>
<dbReference type="EMBL" id="CAKKLH010000281">
    <property type="protein sequence ID" value="CAH0108176.1"/>
    <property type="molecule type" value="Genomic_DNA"/>
</dbReference>
<dbReference type="Proteomes" id="UP000789390">
    <property type="component" value="Unassembled WGS sequence"/>
</dbReference>
<dbReference type="AlphaFoldDB" id="A0A8J2WI89"/>
<comment type="cofactor">
    <cofactor evidence="1">
        <name>pyridoxal 5'-phosphate</name>
        <dbReference type="ChEBI" id="CHEBI:597326"/>
    </cofactor>
</comment>
<keyword evidence="7" id="KW-0007">Acetylation</keyword>
<comment type="pathway">
    <text evidence="9">Amino-acid degradation; L-kynurenine degradation; kynurenate from L-kynurenine: step 1/2.</text>
</comment>
<dbReference type="InterPro" id="IPR015422">
    <property type="entry name" value="PyrdxlP-dep_Trfase_small"/>
</dbReference>
<feature type="domain" description="Aminotransferase class I/classII large" evidence="11">
    <location>
        <begin position="88"/>
        <end position="455"/>
    </location>
</feature>
<dbReference type="Pfam" id="PF00155">
    <property type="entry name" value="Aminotran_1_2"/>
    <property type="match status" value="2"/>
</dbReference>
<comment type="subunit">
    <text evidence="3">Homodimer.</text>
</comment>
<dbReference type="InterPro" id="IPR015424">
    <property type="entry name" value="PyrdxlP-dep_Trfase"/>
</dbReference>
<evidence type="ECO:0000256" key="2">
    <source>
        <dbReference type="ARBA" id="ARBA00007441"/>
    </source>
</evidence>
<organism evidence="12 13">
    <name type="scientific">Daphnia galeata</name>
    <dbReference type="NCBI Taxonomy" id="27404"/>
    <lineage>
        <taxon>Eukaryota</taxon>
        <taxon>Metazoa</taxon>
        <taxon>Ecdysozoa</taxon>
        <taxon>Arthropoda</taxon>
        <taxon>Crustacea</taxon>
        <taxon>Branchiopoda</taxon>
        <taxon>Diplostraca</taxon>
        <taxon>Cladocera</taxon>
        <taxon>Anomopoda</taxon>
        <taxon>Daphniidae</taxon>
        <taxon>Daphnia</taxon>
    </lineage>
</organism>
<dbReference type="InterPro" id="IPR015421">
    <property type="entry name" value="PyrdxlP-dep_Trfase_major"/>
</dbReference>
<proteinExistence type="inferred from homology"/>
<evidence type="ECO:0000256" key="10">
    <source>
        <dbReference type="ARBA" id="ARBA00049325"/>
    </source>
</evidence>
<keyword evidence="5" id="KW-0808">Transferase</keyword>
<dbReference type="Gene3D" id="3.90.1150.10">
    <property type="entry name" value="Aspartate Aminotransferase, domain 1"/>
    <property type="match status" value="2"/>
</dbReference>
<dbReference type="FunFam" id="3.90.1150.10:FF:000275">
    <property type="entry name" value="kynurenine--oxoglutarate transaminase 1"/>
    <property type="match status" value="1"/>
</dbReference>
<dbReference type="GO" id="GO:0016212">
    <property type="term" value="F:kynurenine-oxoglutarate transaminase activity"/>
    <property type="evidence" value="ECO:0007669"/>
    <property type="project" value="TreeGrafter"/>
</dbReference>
<dbReference type="CDD" id="cd00609">
    <property type="entry name" value="AAT_like"/>
    <property type="match status" value="2"/>
</dbReference>
<comment type="catalytic activity">
    <reaction evidence="10">
        <text>an S-substituted L-cysteine + H2O = a thiol + pyruvate + NH4(+)</text>
        <dbReference type="Rhea" id="RHEA:18121"/>
        <dbReference type="ChEBI" id="CHEBI:15361"/>
        <dbReference type="ChEBI" id="CHEBI:15377"/>
        <dbReference type="ChEBI" id="CHEBI:28938"/>
        <dbReference type="ChEBI" id="CHEBI:29256"/>
        <dbReference type="ChEBI" id="CHEBI:58717"/>
        <dbReference type="EC" id="4.4.1.13"/>
    </reaction>
    <physiologicalReaction direction="left-to-right" evidence="10">
        <dbReference type="Rhea" id="RHEA:18122"/>
    </physiologicalReaction>
</comment>
<keyword evidence="13" id="KW-1185">Reference proteome</keyword>
<accession>A0A8J2WI89</accession>
<evidence type="ECO:0000256" key="3">
    <source>
        <dbReference type="ARBA" id="ARBA00011738"/>
    </source>
</evidence>
<dbReference type="UniPathway" id="UPA00334">
    <property type="reaction ID" value="UER00726"/>
</dbReference>
<dbReference type="GO" id="GO:0097053">
    <property type="term" value="P:L-kynurenine catabolic process"/>
    <property type="evidence" value="ECO:0007669"/>
    <property type="project" value="UniProtKB-UniPathway"/>
</dbReference>
<keyword evidence="8" id="KW-0456">Lyase</keyword>
<evidence type="ECO:0000259" key="11">
    <source>
        <dbReference type="Pfam" id="PF00155"/>
    </source>
</evidence>
<dbReference type="PANTHER" id="PTHR43807">
    <property type="entry name" value="FI04487P"/>
    <property type="match status" value="1"/>
</dbReference>
<protein>
    <recommendedName>
        <fullName evidence="11">Aminotransferase class I/classII large domain-containing protein</fullName>
    </recommendedName>
</protein>
<evidence type="ECO:0000313" key="12">
    <source>
        <dbReference type="EMBL" id="CAH0108176.1"/>
    </source>
</evidence>
<dbReference type="Gene3D" id="3.40.640.10">
    <property type="entry name" value="Type I PLP-dependent aspartate aminotransferase-like (Major domain)"/>
    <property type="match status" value="2"/>
</dbReference>
<evidence type="ECO:0000256" key="6">
    <source>
        <dbReference type="ARBA" id="ARBA00022898"/>
    </source>
</evidence>
<dbReference type="InterPro" id="IPR051326">
    <property type="entry name" value="Kynurenine-oxoglutarate_AT"/>
</dbReference>
<evidence type="ECO:0000256" key="8">
    <source>
        <dbReference type="ARBA" id="ARBA00023239"/>
    </source>
</evidence>
<gene>
    <name evidence="12" type="ORF">DGAL_LOCUS11543</name>
</gene>
<dbReference type="PANTHER" id="PTHR43807:SF20">
    <property type="entry name" value="FI04487P"/>
    <property type="match status" value="1"/>
</dbReference>
<dbReference type="SUPFAM" id="SSF53383">
    <property type="entry name" value="PLP-dependent transferases"/>
    <property type="match status" value="2"/>
</dbReference>
<dbReference type="OrthoDB" id="2414662at2759"/>
<sequence>MLLSTISVRQQSVVRYLVPLVTDFSNQQSQRLAGSRATGHHNNFTPVRHLSHSAFTMSSSKFQLANKYKGLEKNVWVEFIDLAMKHKPLNLGQGFPDFAPPQHVTDALADVAKGDNILLQQYTRGYGHPRLIQALSKLYSQHIGRTIDPLTEILVTGGAYEALFCTIMGCVNPGDEVIIIEPFFDCYEPMVRLAGGTPVFIPLRPKAGGEGHSSEWGLDDAELTSKFTDRTKAIIVNTPNNPLGKVFTQKELEFIGQLCIKFDALCIMDEVYEWLVYEPYRHFRMASLPHMWDRTITICSAGKTFSVTGWKLGWAYGPSHLMRNLFVAHQNALYTCVTPTQEAVARGLEIELERLNTDESYFKSLPKLLESKRDYMAKFLTDVGMKPIIPEGGYFMIADWSALESHADLSEKKYPEKDYCFVEWLTRVKKLAGIPPTAFYSADNKSLGENYIRFCFIKASLRIPFKMAEFTQLAMKHNPLNLGQGFPDFAPPKHVTDALADVANGDNVLLHQYTRGFGHPRLIQAVSKLYSNIIGRIIDPFTEILVTGGAFEALFCAIMGCVNPGDEVIIIEPFFDCYEPMVRLAGGTPVFIPLRPKAGGQGNSSEWVLDDAELTSKFTDRTKAIIVNTPNNPLGKVFTQKELEFIGQLCIKWNVLCIMDEVYEWLVYEPYQHFRMASLPHMWDRTVTICSAGKTFSVTGWKLGWAYGPSHLVRNLYVAHQYALYFVVTPIQEAVARALEIELERLNTDDSYFKSLPALMKSKRDYMAKFLVDAGMRPIFPEGGYFMVVDWSALGSHVDLSEKKYPEKDYCFAEWLTRVKKLAGIPPTAFYSADNKNLGENYIRFCFIKEDANLQKAEVILQEWKQNLEKP</sequence>
<dbReference type="GO" id="GO:0005739">
    <property type="term" value="C:mitochondrion"/>
    <property type="evidence" value="ECO:0007669"/>
    <property type="project" value="TreeGrafter"/>
</dbReference>
<keyword evidence="4" id="KW-0032">Aminotransferase</keyword>
<evidence type="ECO:0000256" key="4">
    <source>
        <dbReference type="ARBA" id="ARBA00022576"/>
    </source>
</evidence>
<dbReference type="InterPro" id="IPR004839">
    <property type="entry name" value="Aminotransferase_I/II_large"/>
</dbReference>
<name>A0A8J2WI89_9CRUS</name>
<evidence type="ECO:0000256" key="7">
    <source>
        <dbReference type="ARBA" id="ARBA00022990"/>
    </source>
</evidence>
<dbReference type="FunFam" id="3.90.1150.10:FF:000021">
    <property type="entry name" value="Kynurenine--oxoglutarate transaminase 3"/>
    <property type="match status" value="2"/>
</dbReference>
<reference evidence="12" key="1">
    <citation type="submission" date="2021-11" db="EMBL/GenBank/DDBJ databases">
        <authorList>
            <person name="Schell T."/>
        </authorList>
    </citation>
    <scope>NUCLEOTIDE SEQUENCE</scope>
    <source>
        <strain evidence="12">M5</strain>
    </source>
</reference>
<dbReference type="GO" id="GO:0047804">
    <property type="term" value="F:cysteine-S-conjugate beta-lyase activity"/>
    <property type="evidence" value="ECO:0007669"/>
    <property type="project" value="UniProtKB-EC"/>
</dbReference>
<evidence type="ECO:0000313" key="13">
    <source>
        <dbReference type="Proteomes" id="UP000789390"/>
    </source>
</evidence>